<dbReference type="AlphaFoldDB" id="F1T400"/>
<feature type="coiled-coil region" evidence="1">
    <location>
        <begin position="166"/>
        <end position="218"/>
    </location>
</feature>
<gene>
    <name evidence="4" type="ORF">HMPREF0091_10391</name>
</gene>
<feature type="transmembrane region" description="Helical" evidence="3">
    <location>
        <begin position="392"/>
        <end position="413"/>
    </location>
</feature>
<name>F1T400_9ACTN</name>
<feature type="region of interest" description="Disordered" evidence="2">
    <location>
        <begin position="1"/>
        <end position="25"/>
    </location>
</feature>
<proteinExistence type="predicted"/>
<reference evidence="4 5" key="1">
    <citation type="submission" date="2011-02" db="EMBL/GenBank/DDBJ databases">
        <authorList>
            <person name="Muzny D."/>
            <person name="Qin X."/>
            <person name="Buhay C."/>
            <person name="Dugan-Rocha S."/>
            <person name="Ding Y."/>
            <person name="Chen G."/>
            <person name="Hawes A."/>
            <person name="Holder M."/>
            <person name="Jhangiani S."/>
            <person name="Johnson A."/>
            <person name="Khan Z."/>
            <person name="Li Z."/>
            <person name="Liu W."/>
            <person name="Liu X."/>
            <person name="Perez L."/>
            <person name="Shen H."/>
            <person name="Wang Q."/>
            <person name="Watt J."/>
            <person name="Xi L."/>
            <person name="Xin Y."/>
            <person name="Zhou J."/>
            <person name="Deng J."/>
            <person name="Jiang H."/>
            <person name="Liu Y."/>
            <person name="Qu J."/>
            <person name="Song X.-Z."/>
            <person name="Zhang L."/>
            <person name="Villasana D."/>
            <person name="Johnson A."/>
            <person name="Liu J."/>
            <person name="Liyanage D."/>
            <person name="Lorensuhewa L."/>
            <person name="Robinson T."/>
            <person name="Song A."/>
            <person name="Song B.-B."/>
            <person name="Dinh H."/>
            <person name="Thornton R."/>
            <person name="Coyle M."/>
            <person name="Francisco L."/>
            <person name="Jackson L."/>
            <person name="Javaid M."/>
            <person name="Korchina V."/>
            <person name="Kovar C."/>
            <person name="Mata R."/>
            <person name="Mathew T."/>
            <person name="Ngo R."/>
            <person name="Nguyen L."/>
            <person name="Nguyen N."/>
            <person name="Okwuonu G."/>
            <person name="Ongeri F."/>
            <person name="Pham C."/>
            <person name="Simmons D."/>
            <person name="Wilczek-Boney K."/>
            <person name="Hale W."/>
            <person name="Jakkamsetti A."/>
            <person name="Pham P."/>
            <person name="Ruth R."/>
            <person name="San Lucas F."/>
            <person name="Warren J."/>
            <person name="Zhang J."/>
            <person name="Zhao Z."/>
            <person name="Zhou C."/>
            <person name="Zhu D."/>
            <person name="Lee S."/>
            <person name="Bess C."/>
            <person name="Blankenburg K."/>
            <person name="Forbes L."/>
            <person name="Fu Q."/>
            <person name="Gubbala S."/>
            <person name="Hirani K."/>
            <person name="Jayaseelan J.C."/>
            <person name="Lara F."/>
            <person name="Munidasa M."/>
            <person name="Palculict T."/>
            <person name="Patil S."/>
            <person name="Pu L.-L."/>
            <person name="Saada N."/>
            <person name="Tang L."/>
            <person name="Weissenberger G."/>
            <person name="Zhu Y."/>
            <person name="Hemphill L."/>
            <person name="Shang Y."/>
            <person name="Youmans B."/>
            <person name="Ayvaz T."/>
            <person name="Ross M."/>
            <person name="Santibanez J."/>
            <person name="Aqrawi P."/>
            <person name="Gross S."/>
            <person name="Joshi V."/>
            <person name="Fowler G."/>
            <person name="Nazareth L."/>
            <person name="Reid J."/>
            <person name="Worley K."/>
            <person name="Petrosino J."/>
            <person name="Highlander S."/>
            <person name="Gibbs R."/>
        </authorList>
    </citation>
    <scope>NUCLEOTIDE SEQUENCE [LARGE SCALE GENOMIC DNA]</scope>
    <source>
        <strain evidence="4 5">DSM 15829</strain>
    </source>
</reference>
<accession>F1T400</accession>
<evidence type="ECO:0000256" key="2">
    <source>
        <dbReference type="SAM" id="MobiDB-lite"/>
    </source>
</evidence>
<feature type="compositionally biased region" description="Polar residues" evidence="2">
    <location>
        <begin position="14"/>
        <end position="25"/>
    </location>
</feature>
<keyword evidence="5" id="KW-1185">Reference proteome</keyword>
<keyword evidence="1" id="KW-0175">Coiled coil</keyword>
<evidence type="ECO:0000256" key="3">
    <source>
        <dbReference type="SAM" id="Phobius"/>
    </source>
</evidence>
<dbReference type="eggNOG" id="COG1196">
    <property type="taxonomic scope" value="Bacteria"/>
</dbReference>
<dbReference type="Proteomes" id="UP000005947">
    <property type="component" value="Unassembled WGS sequence"/>
</dbReference>
<feature type="coiled-coil region" evidence="1">
    <location>
        <begin position="359"/>
        <end position="386"/>
    </location>
</feature>
<organism evidence="4 5">
    <name type="scientific">Fannyhessea vaginae DSM 15829</name>
    <dbReference type="NCBI Taxonomy" id="525256"/>
    <lineage>
        <taxon>Bacteria</taxon>
        <taxon>Bacillati</taxon>
        <taxon>Actinomycetota</taxon>
        <taxon>Coriobacteriia</taxon>
        <taxon>Coriobacteriales</taxon>
        <taxon>Atopobiaceae</taxon>
        <taxon>Fannyhessea</taxon>
    </lineage>
</organism>
<comment type="caution">
    <text evidence="4">The sequence shown here is derived from an EMBL/GenBank/DDBJ whole genome shotgun (WGS) entry which is preliminary data.</text>
</comment>
<evidence type="ECO:0000313" key="4">
    <source>
        <dbReference type="EMBL" id="EGF23444.1"/>
    </source>
</evidence>
<keyword evidence="3" id="KW-0472">Membrane</keyword>
<dbReference type="EMBL" id="ACGK02000001">
    <property type="protein sequence ID" value="EGF23444.1"/>
    <property type="molecule type" value="Genomic_DNA"/>
</dbReference>
<keyword evidence="3" id="KW-0812">Transmembrane</keyword>
<evidence type="ECO:0000256" key="1">
    <source>
        <dbReference type="SAM" id="Coils"/>
    </source>
</evidence>
<evidence type="ECO:0000313" key="5">
    <source>
        <dbReference type="Proteomes" id="UP000005947"/>
    </source>
</evidence>
<keyword evidence="3" id="KW-1133">Transmembrane helix</keyword>
<sequence length="415" mass="47229">MYVGQKRGPYMQPKLNNSNSTQPTHTNTFKRMMEAVMIVGKRFVALFVSGAQATVSVVQATRKQQEIQSKVNEIKTQIANDQTCFEHRRTIEDNYDNLVADYLNKQEREKTAASLLATEIEQISAKVKLQETSLNTLIAKHEEELRPYKELMDSSKGRNDDSARALADAKRDVKAADQALAAAVKRRDQQISNAHHNVDSARERLTRVEAGLSRLQQDPNSTAAAISKMQGEVITERAHLDVAIKDVDRISNEEQQSVNAAQDRYNLQKQACERANTHSMNAQAEARGHREEYEALYKDKKSEETQLKDALDAVKKDLQQKQQSHKETHDRLADIQAALDEAHSIHATPEMTRTLYTKIQQETKLLNEYQQTHERLSQHARDLRKRTRLQRVVFVALVLVIVVLVGITLYALVQR</sequence>
<feature type="coiled-coil region" evidence="1">
    <location>
        <begin position="290"/>
        <end position="324"/>
    </location>
</feature>
<protein>
    <submittedName>
        <fullName evidence="4">Uncharacterized protein</fullName>
    </submittedName>
</protein>